<keyword evidence="3" id="KW-1185">Reference proteome</keyword>
<dbReference type="InterPro" id="IPR036396">
    <property type="entry name" value="Cyt_P450_sf"/>
</dbReference>
<evidence type="ECO:0008006" key="4">
    <source>
        <dbReference type="Google" id="ProtNLM"/>
    </source>
</evidence>
<evidence type="ECO:0000313" key="2">
    <source>
        <dbReference type="EMBL" id="MFF3228230.1"/>
    </source>
</evidence>
<dbReference type="PANTHER" id="PTHR46696:SF1">
    <property type="entry name" value="CYTOCHROME P450 YJIB-RELATED"/>
    <property type="match status" value="1"/>
</dbReference>
<reference evidence="2 3" key="1">
    <citation type="submission" date="2024-10" db="EMBL/GenBank/DDBJ databases">
        <title>The Natural Products Discovery Center: Release of the First 8490 Sequenced Strains for Exploring Actinobacteria Biosynthetic Diversity.</title>
        <authorList>
            <person name="Kalkreuter E."/>
            <person name="Kautsar S.A."/>
            <person name="Yang D."/>
            <person name="Bader C.D."/>
            <person name="Teijaro C.N."/>
            <person name="Fluegel L."/>
            <person name="Davis C.M."/>
            <person name="Simpson J.R."/>
            <person name="Lauterbach L."/>
            <person name="Steele A.D."/>
            <person name="Gui C."/>
            <person name="Meng S."/>
            <person name="Li G."/>
            <person name="Viehrig K."/>
            <person name="Ye F."/>
            <person name="Su P."/>
            <person name="Kiefer A.F."/>
            <person name="Nichols A."/>
            <person name="Cepeda A.J."/>
            <person name="Yan W."/>
            <person name="Fan B."/>
            <person name="Jiang Y."/>
            <person name="Adhikari A."/>
            <person name="Zheng C.-J."/>
            <person name="Schuster L."/>
            <person name="Cowan T.M."/>
            <person name="Smanski M.J."/>
            <person name="Chevrette M.G."/>
            <person name="De Carvalho L.P.S."/>
            <person name="Shen B."/>
        </authorList>
    </citation>
    <scope>NUCLEOTIDE SEQUENCE [LARGE SCALE GENOMIC DNA]</scope>
    <source>
        <strain evidence="2 3">NPDC003040</strain>
    </source>
</reference>
<evidence type="ECO:0000256" key="1">
    <source>
        <dbReference type="ARBA" id="ARBA00010617"/>
    </source>
</evidence>
<organism evidence="2 3">
    <name type="scientific">Nocardia suismassiliense</name>
    <dbReference type="NCBI Taxonomy" id="2077092"/>
    <lineage>
        <taxon>Bacteria</taxon>
        <taxon>Bacillati</taxon>
        <taxon>Actinomycetota</taxon>
        <taxon>Actinomycetes</taxon>
        <taxon>Mycobacteriales</taxon>
        <taxon>Nocardiaceae</taxon>
        <taxon>Nocardia</taxon>
    </lineage>
</organism>
<sequence length="170" mass="18176">MAALLPGTVVDLRERFAYPVPIRVISEMIGVPDELIATYDEDGSRLTEKGLVDTLMLIITAGHETTVNLLDHAIFALLTQPRQRADVLAGRSSPLPRCTAGQVGGAGRAACLVCPFSGAAAGRRACRGGAVGQLHLEWACATARLSRRLSRVVRISEGLDSRPAHSRSHR</sequence>
<dbReference type="RefSeq" id="WP_387724867.1">
    <property type="nucleotide sequence ID" value="NZ_JBIAPI010000013.1"/>
</dbReference>
<name>A0ABW6R671_9NOCA</name>
<accession>A0ABW6R671</accession>
<dbReference type="EMBL" id="JBIAPI010000013">
    <property type="protein sequence ID" value="MFF3228230.1"/>
    <property type="molecule type" value="Genomic_DNA"/>
</dbReference>
<dbReference type="PANTHER" id="PTHR46696">
    <property type="entry name" value="P450, PUTATIVE (EUROFUNG)-RELATED"/>
    <property type="match status" value="1"/>
</dbReference>
<dbReference type="Proteomes" id="UP001601948">
    <property type="component" value="Unassembled WGS sequence"/>
</dbReference>
<gene>
    <name evidence="2" type="ORF">ACFYV7_35925</name>
</gene>
<comment type="caution">
    <text evidence="2">The sequence shown here is derived from an EMBL/GenBank/DDBJ whole genome shotgun (WGS) entry which is preliminary data.</text>
</comment>
<comment type="similarity">
    <text evidence="1">Belongs to the cytochrome P450 family.</text>
</comment>
<protein>
    <recommendedName>
        <fullName evidence="4">Cytochrome P450</fullName>
    </recommendedName>
</protein>
<evidence type="ECO:0000313" key="3">
    <source>
        <dbReference type="Proteomes" id="UP001601948"/>
    </source>
</evidence>
<proteinExistence type="inferred from homology"/>
<dbReference type="SUPFAM" id="SSF48264">
    <property type="entry name" value="Cytochrome P450"/>
    <property type="match status" value="1"/>
</dbReference>
<dbReference type="Gene3D" id="1.10.630.10">
    <property type="entry name" value="Cytochrome P450"/>
    <property type="match status" value="1"/>
</dbReference>